<name>A0A3M7FGZ9_HORWE</name>
<evidence type="ECO:0000256" key="1">
    <source>
        <dbReference type="SAM" id="MobiDB-lite"/>
    </source>
</evidence>
<dbReference type="Proteomes" id="UP000269539">
    <property type="component" value="Unassembled WGS sequence"/>
</dbReference>
<evidence type="ECO:0000313" key="4">
    <source>
        <dbReference type="Proteomes" id="UP000269539"/>
    </source>
</evidence>
<feature type="compositionally biased region" description="Basic and acidic residues" evidence="1">
    <location>
        <begin position="34"/>
        <end position="46"/>
    </location>
</feature>
<reference evidence="3 4" key="1">
    <citation type="journal article" date="2018" name="BMC Genomics">
        <title>Genomic evidence for intraspecific hybridization in a clonal and extremely halotolerant yeast.</title>
        <authorList>
            <person name="Gostincar C."/>
            <person name="Stajich J.E."/>
            <person name="Zupancic J."/>
            <person name="Zalar P."/>
            <person name="Gunde-Cimerman N."/>
        </authorList>
    </citation>
    <scope>NUCLEOTIDE SEQUENCE [LARGE SCALE GENOMIC DNA]</scope>
    <source>
        <strain evidence="3 4">EXF-10513</strain>
    </source>
</reference>
<accession>A0A3M7FGZ9</accession>
<gene>
    <name evidence="3" type="ORF">D0864_06740</name>
</gene>
<feature type="non-terminal residue" evidence="3">
    <location>
        <position position="142"/>
    </location>
</feature>
<dbReference type="Pfam" id="PF22874">
    <property type="entry name" value="SBE2_M"/>
    <property type="match status" value="1"/>
</dbReference>
<comment type="caution">
    <text evidence="3">The sequence shown here is derived from an EMBL/GenBank/DDBJ whole genome shotgun (WGS) entry which is preliminary data.</text>
</comment>
<proteinExistence type="predicted"/>
<evidence type="ECO:0000259" key="2">
    <source>
        <dbReference type="Pfam" id="PF22874"/>
    </source>
</evidence>
<dbReference type="InterPro" id="IPR053949">
    <property type="entry name" value="SBE2/SBE22_M"/>
</dbReference>
<feature type="region of interest" description="Disordered" evidence="1">
    <location>
        <begin position="1"/>
        <end position="86"/>
    </location>
</feature>
<sequence length="142" mass="16310">MGSFPSEPLSHKHRSKSWTEDLNDEARQLSAALDEYHERQSSEKRRSGSSSVNSSPPRPSLTKSATTLNLLDMPQKQKGNVMIDPLPISKEKEAVLTRTRPSWLPPKCQKEEKKHMKEWEQMMAKAAEAEKKRLLKEREEAE</sequence>
<organism evidence="3 4">
    <name type="scientific">Hortaea werneckii</name>
    <name type="common">Black yeast</name>
    <name type="synonym">Cladosporium werneckii</name>
    <dbReference type="NCBI Taxonomy" id="91943"/>
    <lineage>
        <taxon>Eukaryota</taxon>
        <taxon>Fungi</taxon>
        <taxon>Dikarya</taxon>
        <taxon>Ascomycota</taxon>
        <taxon>Pezizomycotina</taxon>
        <taxon>Dothideomycetes</taxon>
        <taxon>Dothideomycetidae</taxon>
        <taxon>Mycosphaerellales</taxon>
        <taxon>Teratosphaeriaceae</taxon>
        <taxon>Hortaea</taxon>
    </lineage>
</organism>
<dbReference type="AlphaFoldDB" id="A0A3M7FGZ9"/>
<dbReference type="EMBL" id="QWIO01000692">
    <property type="protein sequence ID" value="RMY87936.1"/>
    <property type="molecule type" value="Genomic_DNA"/>
</dbReference>
<protein>
    <recommendedName>
        <fullName evidence="2">SBE2/SBE22 middle domain-containing protein</fullName>
    </recommendedName>
</protein>
<evidence type="ECO:0000313" key="3">
    <source>
        <dbReference type="EMBL" id="RMY87936.1"/>
    </source>
</evidence>
<feature type="domain" description="SBE2/SBE22 middle" evidence="2">
    <location>
        <begin position="62"/>
        <end position="127"/>
    </location>
</feature>